<reference evidence="4 5" key="1">
    <citation type="submission" date="2020-07" db="EMBL/GenBank/DDBJ databases">
        <title>Differential regulation of undecylprodigiosin biosynthesis in the yeast-scavenging Streptomyces strain MBK6.</title>
        <authorList>
            <person name="Baral B."/>
            <person name="Siitonen V."/>
            <person name="Laughlin M."/>
            <person name="Yamada K."/>
            <person name="Ilomaeki M."/>
            <person name="Metsae-Ketelae M."/>
            <person name="Niemi J."/>
        </authorList>
    </citation>
    <scope>NUCLEOTIDE SEQUENCE [LARGE SCALE GENOMIC DNA]</scope>
    <source>
        <strain evidence="4 5">MBK6</strain>
    </source>
</reference>
<organism evidence="4 5">
    <name type="scientific">Streptomyces griseoaurantiacus</name>
    <dbReference type="NCBI Taxonomy" id="68213"/>
    <lineage>
        <taxon>Bacteria</taxon>
        <taxon>Bacillati</taxon>
        <taxon>Actinomycetota</taxon>
        <taxon>Actinomycetes</taxon>
        <taxon>Kitasatosporales</taxon>
        <taxon>Streptomycetaceae</taxon>
        <taxon>Streptomyces</taxon>
        <taxon>Streptomyces aurantiacus group</taxon>
    </lineage>
</organism>
<dbReference type="Gene3D" id="3.40.50.1820">
    <property type="entry name" value="alpha/beta hydrolase"/>
    <property type="match status" value="1"/>
</dbReference>
<gene>
    <name evidence="4" type="ORF">H1X69_18010</name>
</gene>
<evidence type="ECO:0000313" key="5">
    <source>
        <dbReference type="Proteomes" id="UP000587608"/>
    </source>
</evidence>
<dbReference type="EMBL" id="JACERG010000011">
    <property type="protein sequence ID" value="MBA5223300.1"/>
    <property type="molecule type" value="Genomic_DNA"/>
</dbReference>
<protein>
    <submittedName>
        <fullName evidence="4">Alpha/beta hydrolase</fullName>
    </submittedName>
</protein>
<dbReference type="GeneID" id="96787221"/>
<proteinExistence type="inferred from homology"/>
<feature type="domain" description="AB hydrolase-1" evidence="3">
    <location>
        <begin position="32"/>
        <end position="282"/>
    </location>
</feature>
<dbReference type="RefSeq" id="WP_191853348.1">
    <property type="nucleotide sequence ID" value="NZ_BNBP01000043.1"/>
</dbReference>
<dbReference type="Gene3D" id="1.10.10.800">
    <property type="match status" value="1"/>
</dbReference>
<dbReference type="InterPro" id="IPR000073">
    <property type="entry name" value="AB_hydrolase_1"/>
</dbReference>
<accession>A0A7W2HVL5</accession>
<evidence type="ECO:0000313" key="4">
    <source>
        <dbReference type="EMBL" id="MBA5223300.1"/>
    </source>
</evidence>
<dbReference type="InterPro" id="IPR050261">
    <property type="entry name" value="FrsA_esterase"/>
</dbReference>
<comment type="caution">
    <text evidence="4">The sequence shown here is derived from an EMBL/GenBank/DDBJ whole genome shotgun (WGS) entry which is preliminary data.</text>
</comment>
<evidence type="ECO:0000259" key="3">
    <source>
        <dbReference type="Pfam" id="PF00561"/>
    </source>
</evidence>
<dbReference type="Proteomes" id="UP000587608">
    <property type="component" value="Unassembled WGS sequence"/>
</dbReference>
<dbReference type="AlphaFoldDB" id="A0A7W2HVL5"/>
<dbReference type="SUPFAM" id="SSF53474">
    <property type="entry name" value="alpha/beta-Hydrolases"/>
    <property type="match status" value="1"/>
</dbReference>
<name>A0A7W2HVL5_9ACTN</name>
<dbReference type="PANTHER" id="PTHR22946">
    <property type="entry name" value="DIENELACTONE HYDROLASE DOMAIN-CONTAINING PROTEIN-RELATED"/>
    <property type="match status" value="1"/>
</dbReference>
<keyword evidence="1 4" id="KW-0378">Hydrolase</keyword>
<dbReference type="InterPro" id="IPR029058">
    <property type="entry name" value="AB_hydrolase_fold"/>
</dbReference>
<evidence type="ECO:0000256" key="2">
    <source>
        <dbReference type="ARBA" id="ARBA00038115"/>
    </source>
</evidence>
<dbReference type="Pfam" id="PF00561">
    <property type="entry name" value="Abhydrolase_1"/>
    <property type="match status" value="1"/>
</dbReference>
<sequence>MTVDEIEFPSYEGTCTLRGRAYVPGGHDGPVPVVVASHGMGDSADRLVIVAEWLCRNGFGVVLYDHRNFGPSDGLPRGEFDPVTQCRDMQMALTYAQSHPRFDADRVGLWGTSFSGGHVLALAGYDDRVKAVVAQTPWIAGTVIAEQAIGKEGLASFRGMFHEERRRTLEGKRPSRLKQVLMPHDPPGTFALVDTKEGYDYAINGPAGVPAQWENSFTARSLEHAVEFDVRSYAERIAPPTLMILAGGDRMIPGDMARAFLEEVRATKSLVEIPGAEHHSLYVPGRGFEQSMEAATRWFSEHLA</sequence>
<comment type="similarity">
    <text evidence="2">Belongs to the AB hydrolase superfamily. FUS2 hydrolase family.</text>
</comment>
<evidence type="ECO:0000256" key="1">
    <source>
        <dbReference type="ARBA" id="ARBA00022801"/>
    </source>
</evidence>
<dbReference type="GO" id="GO:0052689">
    <property type="term" value="F:carboxylic ester hydrolase activity"/>
    <property type="evidence" value="ECO:0007669"/>
    <property type="project" value="UniProtKB-ARBA"/>
</dbReference>
<dbReference type="PANTHER" id="PTHR22946:SF9">
    <property type="entry name" value="POLYKETIDE TRANSFERASE AF380"/>
    <property type="match status" value="1"/>
</dbReference>